<proteinExistence type="predicted"/>
<dbReference type="InterPro" id="IPR013216">
    <property type="entry name" value="Methyltransf_11"/>
</dbReference>
<sequence>MSFDAAQFKRIERAGYDRIGPRYLAASGARGEPTDALLAAADLGPGQRVLDLASGPGLLAREAQDAVGENGLAIASDISEGQLACCPGLVRVAADGEALPFASGSFDRVLCGLGLMFFPDDQAALKEMRRVLARDGMLTLSVWGAACEVPLVEAALGCMRRLLPPPKVARPSIFRFGDTGELARRLASADFQDIEIEPCRFTTRFNDAAAYWQGFLDLAGGAAESLSRLPAEKQQALAVAVAEELAPYAVAGGFELTSTILIATARPV</sequence>
<feature type="domain" description="Methyltransferase type 11" evidence="1">
    <location>
        <begin position="50"/>
        <end position="138"/>
    </location>
</feature>
<dbReference type="Proteomes" id="UP000031637">
    <property type="component" value="Chromosome"/>
</dbReference>
<protein>
    <submittedName>
        <fullName evidence="2">Methyltransferase</fullName>
    </submittedName>
</protein>
<evidence type="ECO:0000313" key="2">
    <source>
        <dbReference type="EMBL" id="BAO31180.1"/>
    </source>
</evidence>
<dbReference type="GO" id="GO:0008757">
    <property type="term" value="F:S-adenosylmethionine-dependent methyltransferase activity"/>
    <property type="evidence" value="ECO:0007669"/>
    <property type="project" value="InterPro"/>
</dbReference>
<dbReference type="KEGG" id="shd:SUTH_03410"/>
<gene>
    <name evidence="2" type="ORF">SUTH_03410</name>
</gene>
<dbReference type="EMBL" id="AP012547">
    <property type="protein sequence ID" value="BAO31180.1"/>
    <property type="molecule type" value="Genomic_DNA"/>
</dbReference>
<dbReference type="HOGENOM" id="CLU_037990_2_3_4"/>
<dbReference type="Pfam" id="PF08241">
    <property type="entry name" value="Methyltransf_11"/>
    <property type="match status" value="1"/>
</dbReference>
<organism evidence="2 3">
    <name type="scientific">Sulfuritalea hydrogenivorans sk43H</name>
    <dbReference type="NCBI Taxonomy" id="1223802"/>
    <lineage>
        <taxon>Bacteria</taxon>
        <taxon>Pseudomonadati</taxon>
        <taxon>Pseudomonadota</taxon>
        <taxon>Betaproteobacteria</taxon>
        <taxon>Nitrosomonadales</taxon>
        <taxon>Sterolibacteriaceae</taxon>
        <taxon>Sulfuritalea</taxon>
    </lineage>
</organism>
<keyword evidence="2" id="KW-0489">Methyltransferase</keyword>
<dbReference type="OrthoDB" id="529208at2"/>
<dbReference type="InterPro" id="IPR029063">
    <property type="entry name" value="SAM-dependent_MTases_sf"/>
</dbReference>
<dbReference type="AlphaFoldDB" id="W0SK86"/>
<dbReference type="SUPFAM" id="SSF53335">
    <property type="entry name" value="S-adenosyl-L-methionine-dependent methyltransferases"/>
    <property type="match status" value="1"/>
</dbReference>
<dbReference type="Gene3D" id="3.40.50.150">
    <property type="entry name" value="Vaccinia Virus protein VP39"/>
    <property type="match status" value="1"/>
</dbReference>
<dbReference type="RefSeq" id="WP_052473742.1">
    <property type="nucleotide sequence ID" value="NZ_AP012547.1"/>
</dbReference>
<dbReference type="GO" id="GO:0032259">
    <property type="term" value="P:methylation"/>
    <property type="evidence" value="ECO:0007669"/>
    <property type="project" value="UniProtKB-KW"/>
</dbReference>
<dbReference type="PANTHER" id="PTHR43591">
    <property type="entry name" value="METHYLTRANSFERASE"/>
    <property type="match status" value="1"/>
</dbReference>
<accession>W0SK86</accession>
<evidence type="ECO:0000313" key="3">
    <source>
        <dbReference type="Proteomes" id="UP000031637"/>
    </source>
</evidence>
<evidence type="ECO:0000259" key="1">
    <source>
        <dbReference type="Pfam" id="PF08241"/>
    </source>
</evidence>
<keyword evidence="2" id="KW-0808">Transferase</keyword>
<dbReference type="PANTHER" id="PTHR43591:SF24">
    <property type="entry name" value="2-METHOXY-6-POLYPRENYL-1,4-BENZOQUINOL METHYLASE, MITOCHONDRIAL"/>
    <property type="match status" value="1"/>
</dbReference>
<reference evidence="2 3" key="1">
    <citation type="journal article" date="2014" name="Syst. Appl. Microbiol.">
        <title>Complete genomes of freshwater sulfur oxidizers Sulfuricella denitrificans skB26 and Sulfuritalea hydrogenivorans sk43H: genetic insights into the sulfur oxidation pathway of betaproteobacteria.</title>
        <authorList>
            <person name="Watanabe T."/>
            <person name="Kojima H."/>
            <person name="Fukui M."/>
        </authorList>
    </citation>
    <scope>NUCLEOTIDE SEQUENCE [LARGE SCALE GENOMIC DNA]</scope>
    <source>
        <strain evidence="2">DSM22779</strain>
    </source>
</reference>
<keyword evidence="3" id="KW-1185">Reference proteome</keyword>
<dbReference type="STRING" id="1223802.SUTH_03410"/>
<dbReference type="CDD" id="cd02440">
    <property type="entry name" value="AdoMet_MTases"/>
    <property type="match status" value="1"/>
</dbReference>
<name>W0SK86_9PROT</name>